<feature type="DNA-binding region" description="Homeobox" evidence="12">
    <location>
        <begin position="174"/>
        <end position="233"/>
    </location>
</feature>
<evidence type="ECO:0000256" key="12">
    <source>
        <dbReference type="PROSITE-ProRule" id="PRU00108"/>
    </source>
</evidence>
<feature type="compositionally biased region" description="Acidic residues" evidence="14">
    <location>
        <begin position="253"/>
        <end position="273"/>
    </location>
</feature>
<comment type="subcellular location">
    <subcellularLocation>
        <location evidence="1 12 13">Nucleus</location>
    </subcellularLocation>
</comment>
<evidence type="ECO:0000256" key="6">
    <source>
        <dbReference type="ARBA" id="ARBA00023125"/>
    </source>
</evidence>
<dbReference type="SUPFAM" id="SSF46689">
    <property type="entry name" value="Homeodomain-like"/>
    <property type="match status" value="1"/>
</dbReference>
<dbReference type="AlphaFoldDB" id="A0A8R1HPF5"/>
<evidence type="ECO:0000256" key="2">
    <source>
        <dbReference type="ARBA" id="ARBA00005661"/>
    </source>
</evidence>
<evidence type="ECO:0000313" key="17">
    <source>
        <dbReference type="Proteomes" id="UP000005237"/>
    </source>
</evidence>
<dbReference type="CDD" id="cd00086">
    <property type="entry name" value="homeodomain"/>
    <property type="match status" value="1"/>
</dbReference>
<evidence type="ECO:0000256" key="1">
    <source>
        <dbReference type="ARBA" id="ARBA00004123"/>
    </source>
</evidence>
<reference evidence="16" key="2">
    <citation type="submission" date="2022-06" db="UniProtKB">
        <authorList>
            <consortium name="EnsemblMetazoa"/>
        </authorList>
    </citation>
    <scope>IDENTIFICATION</scope>
    <source>
        <strain evidence="16">DF5081</strain>
    </source>
</reference>
<evidence type="ECO:0000256" key="5">
    <source>
        <dbReference type="ARBA" id="ARBA00023015"/>
    </source>
</evidence>
<feature type="domain" description="Homeobox" evidence="15">
    <location>
        <begin position="172"/>
        <end position="232"/>
    </location>
</feature>
<proteinExistence type="inferred from homology"/>
<dbReference type="GO" id="GO:0000978">
    <property type="term" value="F:RNA polymerase II cis-regulatory region sequence-specific DNA binding"/>
    <property type="evidence" value="ECO:0007669"/>
    <property type="project" value="TreeGrafter"/>
</dbReference>
<keyword evidence="3" id="KW-0217">Developmental protein</keyword>
<feature type="compositionally biased region" description="Basic and acidic residues" evidence="14">
    <location>
        <begin position="47"/>
        <end position="60"/>
    </location>
</feature>
<dbReference type="GO" id="GO:0007399">
    <property type="term" value="P:nervous system development"/>
    <property type="evidence" value="ECO:0007669"/>
    <property type="project" value="UniProtKB-KW"/>
</dbReference>
<keyword evidence="6 12" id="KW-0238">DNA-binding</keyword>
<keyword evidence="7 12" id="KW-0371">Homeobox</keyword>
<feature type="compositionally biased region" description="Acidic residues" evidence="14">
    <location>
        <begin position="32"/>
        <end position="46"/>
    </location>
</feature>
<dbReference type="PANTHER" id="PTHR24340">
    <property type="entry name" value="HOMEOBOX PROTEIN NKX"/>
    <property type="match status" value="1"/>
</dbReference>
<evidence type="ECO:0000313" key="16">
    <source>
        <dbReference type="EnsemblMetazoa" id="CJA03184.1"/>
    </source>
</evidence>
<evidence type="ECO:0000256" key="7">
    <source>
        <dbReference type="ARBA" id="ARBA00023155"/>
    </source>
</evidence>
<evidence type="ECO:0000259" key="15">
    <source>
        <dbReference type="PROSITE" id="PS50071"/>
    </source>
</evidence>
<dbReference type="GO" id="GO:0005634">
    <property type="term" value="C:nucleus"/>
    <property type="evidence" value="ECO:0007669"/>
    <property type="project" value="UniProtKB-SubCell"/>
</dbReference>
<comment type="similarity">
    <text evidence="2">Belongs to the NK-2 homeobox family.</text>
</comment>
<evidence type="ECO:0000256" key="13">
    <source>
        <dbReference type="RuleBase" id="RU000682"/>
    </source>
</evidence>
<sequence length="324" mass="36056">MSEKESPSPKLEEKGKDEADDEKRKNKKKKDDDDEDDDDDVNEREEEEVHKELQEEESVKKAKTKMATKFSVNSILTPLESLARVQQQLLKMAAAQSGIVSGGGGAVNGANGFPYVAGRMPGNYFGAPFPSYNTSQGNWYNGNDARFAAAAALLPCTIDPVRSAMSHQFSMSQRRKRRVLFSQAQVYELERRFKQAKYLTAPEREQLANSIRLTPTQVKIWFQNHRYKCKRQEKEKAMSGLGHSDDGSSPPPDNDDDDDKYSIELDDEDDKEEDAQKPMKSGGVFGMPYPGSANAAAAAAAAAAFNFTFAAQPTPNPAAYYMRW</sequence>
<dbReference type="EnsemblMetazoa" id="CJA03184.1">
    <property type="protein sequence ID" value="CJA03184.1"/>
    <property type="gene ID" value="WBGene00122388"/>
</dbReference>
<dbReference type="SMART" id="SM00389">
    <property type="entry name" value="HOX"/>
    <property type="match status" value="1"/>
</dbReference>
<dbReference type="GO" id="GO:0030154">
    <property type="term" value="P:cell differentiation"/>
    <property type="evidence" value="ECO:0007669"/>
    <property type="project" value="TreeGrafter"/>
</dbReference>
<evidence type="ECO:0000256" key="8">
    <source>
        <dbReference type="ARBA" id="ARBA00023163"/>
    </source>
</evidence>
<dbReference type="InterPro" id="IPR020479">
    <property type="entry name" value="HD_metazoa"/>
</dbReference>
<evidence type="ECO:0000256" key="11">
    <source>
        <dbReference type="ARBA" id="ARBA00068167"/>
    </source>
</evidence>
<accession>A0A8R1HPF5</accession>
<keyword evidence="5" id="KW-0805">Transcription regulation</keyword>
<dbReference type="InterPro" id="IPR050394">
    <property type="entry name" value="Homeobox_NK-like"/>
</dbReference>
<dbReference type="Pfam" id="PF00046">
    <property type="entry name" value="Homeodomain"/>
    <property type="match status" value="1"/>
</dbReference>
<dbReference type="PRINTS" id="PR00024">
    <property type="entry name" value="HOMEOBOX"/>
</dbReference>
<keyword evidence="4" id="KW-0524">Neurogenesis</keyword>
<evidence type="ECO:0000256" key="4">
    <source>
        <dbReference type="ARBA" id="ARBA00022902"/>
    </source>
</evidence>
<protein>
    <recommendedName>
        <fullName evidence="11">Homeobox protein ceh-24</fullName>
    </recommendedName>
</protein>
<dbReference type="FunFam" id="1.10.10.60:FF:000296">
    <property type="entry name" value="Scarecrow, isoform A"/>
    <property type="match status" value="1"/>
</dbReference>
<name>A0A8R1HPF5_CAEJA</name>
<reference evidence="17" key="1">
    <citation type="submission" date="2010-08" db="EMBL/GenBank/DDBJ databases">
        <authorList>
            <consortium name="Caenorhabditis japonica Sequencing Consortium"/>
            <person name="Wilson R.K."/>
        </authorList>
    </citation>
    <scope>NUCLEOTIDE SEQUENCE [LARGE SCALE GENOMIC DNA]</scope>
    <source>
        <strain evidence="17">DF5081</strain>
    </source>
</reference>
<dbReference type="PROSITE" id="PS50071">
    <property type="entry name" value="HOMEOBOX_2"/>
    <property type="match status" value="1"/>
</dbReference>
<evidence type="ECO:0000256" key="14">
    <source>
        <dbReference type="SAM" id="MobiDB-lite"/>
    </source>
</evidence>
<dbReference type="InterPro" id="IPR001356">
    <property type="entry name" value="HD"/>
</dbReference>
<dbReference type="PANTHER" id="PTHR24340:SF41">
    <property type="entry name" value="MUSCLE-SPECIFIC HOMEOBOX PROTEIN TINMAN-RELATED"/>
    <property type="match status" value="1"/>
</dbReference>
<dbReference type="InterPro" id="IPR009057">
    <property type="entry name" value="Homeodomain-like_sf"/>
</dbReference>
<feature type="region of interest" description="Disordered" evidence="14">
    <location>
        <begin position="232"/>
        <end position="283"/>
    </location>
</feature>
<feature type="compositionally biased region" description="Basic and acidic residues" evidence="14">
    <location>
        <begin position="1"/>
        <end position="24"/>
    </location>
</feature>
<evidence type="ECO:0000256" key="10">
    <source>
        <dbReference type="ARBA" id="ARBA00057950"/>
    </source>
</evidence>
<feature type="region of interest" description="Disordered" evidence="14">
    <location>
        <begin position="1"/>
        <end position="63"/>
    </location>
</feature>
<keyword evidence="17" id="KW-1185">Reference proteome</keyword>
<keyword evidence="9 12" id="KW-0539">Nucleus</keyword>
<dbReference type="PROSITE" id="PS00027">
    <property type="entry name" value="HOMEOBOX_1"/>
    <property type="match status" value="1"/>
</dbReference>
<keyword evidence="8" id="KW-0804">Transcription</keyword>
<evidence type="ECO:0000256" key="3">
    <source>
        <dbReference type="ARBA" id="ARBA00022473"/>
    </source>
</evidence>
<evidence type="ECO:0000256" key="9">
    <source>
        <dbReference type="ARBA" id="ARBA00023242"/>
    </source>
</evidence>
<comment type="function">
    <text evidence="10">Probable transcriptional regulator that is required in neural development for the normal formation of sublateral cholinergic motor neuron processes. Plays a role in regulating the expression of acetylcholine transporter protein unc-17 in the sublateral processes. In particular, it is required in sublateral motor neurons for a left-right turning behavior that occurs during the lethargus phase of the normal sleep process called 'flipping'. During 'flipping' animals rotate 180 degrees about their longitudinal axis.</text>
</comment>
<dbReference type="Gene3D" id="1.10.10.60">
    <property type="entry name" value="Homeodomain-like"/>
    <property type="match status" value="1"/>
</dbReference>
<dbReference type="InterPro" id="IPR017970">
    <property type="entry name" value="Homeobox_CS"/>
</dbReference>
<dbReference type="GO" id="GO:0000981">
    <property type="term" value="F:DNA-binding transcription factor activity, RNA polymerase II-specific"/>
    <property type="evidence" value="ECO:0007669"/>
    <property type="project" value="InterPro"/>
</dbReference>
<organism evidence="16 17">
    <name type="scientific">Caenorhabditis japonica</name>
    <dbReference type="NCBI Taxonomy" id="281687"/>
    <lineage>
        <taxon>Eukaryota</taxon>
        <taxon>Metazoa</taxon>
        <taxon>Ecdysozoa</taxon>
        <taxon>Nematoda</taxon>
        <taxon>Chromadorea</taxon>
        <taxon>Rhabditida</taxon>
        <taxon>Rhabditina</taxon>
        <taxon>Rhabditomorpha</taxon>
        <taxon>Rhabditoidea</taxon>
        <taxon>Rhabditidae</taxon>
        <taxon>Peloderinae</taxon>
        <taxon>Caenorhabditis</taxon>
    </lineage>
</organism>
<dbReference type="Proteomes" id="UP000005237">
    <property type="component" value="Unassembled WGS sequence"/>
</dbReference>